<dbReference type="AlphaFoldDB" id="A0A9P8T7Z1"/>
<name>A0A9P8T7Z1_9ASCO</name>
<accession>A0A9P8T7Z1</accession>
<organism evidence="1 2">
    <name type="scientific">Ogataea philodendri</name>
    <dbReference type="NCBI Taxonomy" id="1378263"/>
    <lineage>
        <taxon>Eukaryota</taxon>
        <taxon>Fungi</taxon>
        <taxon>Dikarya</taxon>
        <taxon>Ascomycota</taxon>
        <taxon>Saccharomycotina</taxon>
        <taxon>Pichiomycetes</taxon>
        <taxon>Pichiales</taxon>
        <taxon>Pichiaceae</taxon>
        <taxon>Ogataea</taxon>
    </lineage>
</organism>
<comment type="caution">
    <text evidence="1">The sequence shown here is derived from an EMBL/GenBank/DDBJ whole genome shotgun (WGS) entry which is preliminary data.</text>
</comment>
<proteinExistence type="predicted"/>
<reference evidence="1" key="1">
    <citation type="journal article" date="2021" name="Open Biol.">
        <title>Shared evolutionary footprints suggest mitochondrial oxidative damage underlies multiple complex I losses in fungi.</title>
        <authorList>
            <person name="Schikora-Tamarit M.A."/>
            <person name="Marcet-Houben M."/>
            <person name="Nosek J."/>
            <person name="Gabaldon T."/>
        </authorList>
    </citation>
    <scope>NUCLEOTIDE SEQUENCE</scope>
    <source>
        <strain evidence="1">CBS6075</strain>
    </source>
</reference>
<dbReference type="EMBL" id="JAEUBE010000158">
    <property type="protein sequence ID" value="KAH3668660.1"/>
    <property type="molecule type" value="Genomic_DNA"/>
</dbReference>
<sequence>MTGYDFITSWTKSLTPWATASESWNLECTQLGLLVEAPPLKRTKTLESPFKTTVDSSLATGIALEALSSDFNEGTPNLGNCNSMPGKTGFSASNPLTPVELEEFKITCRGKNRALWIGLATARCLFASSASPNLVGLISFWIDWSCWSMFPLRSNGKPDVKCESLNG</sequence>
<evidence type="ECO:0000313" key="1">
    <source>
        <dbReference type="EMBL" id="KAH3668660.1"/>
    </source>
</evidence>
<dbReference type="RefSeq" id="XP_046063074.1">
    <property type="nucleotide sequence ID" value="XM_046203282.1"/>
</dbReference>
<reference evidence="1" key="2">
    <citation type="submission" date="2021-01" db="EMBL/GenBank/DDBJ databases">
        <authorList>
            <person name="Schikora-Tamarit M.A."/>
        </authorList>
    </citation>
    <scope>NUCLEOTIDE SEQUENCE</scope>
    <source>
        <strain evidence="1">CBS6075</strain>
    </source>
</reference>
<keyword evidence="2" id="KW-1185">Reference proteome</keyword>
<dbReference type="Proteomes" id="UP000769157">
    <property type="component" value="Unassembled WGS sequence"/>
</dbReference>
<evidence type="ECO:0000313" key="2">
    <source>
        <dbReference type="Proteomes" id="UP000769157"/>
    </source>
</evidence>
<protein>
    <submittedName>
        <fullName evidence="1">Uncharacterized protein</fullName>
    </submittedName>
</protein>
<gene>
    <name evidence="1" type="ORF">OGAPHI_002414</name>
</gene>
<dbReference type="GeneID" id="70234381"/>